<feature type="signal peptide" evidence="1">
    <location>
        <begin position="1"/>
        <end position="20"/>
    </location>
</feature>
<protein>
    <submittedName>
        <fullName evidence="2">Uncharacterized protein</fullName>
    </submittedName>
</protein>
<reference evidence="2" key="1">
    <citation type="submission" date="2023-10" db="EMBL/GenBank/DDBJ databases">
        <authorList>
            <person name="Chen Y."/>
            <person name="Shah S."/>
            <person name="Dougan E. K."/>
            <person name="Thang M."/>
            <person name="Chan C."/>
        </authorList>
    </citation>
    <scope>NUCLEOTIDE SEQUENCE [LARGE SCALE GENOMIC DNA]</scope>
</reference>
<name>A0ABN9XWQ7_9DINO</name>
<dbReference type="EMBL" id="CAUYUJ010021304">
    <property type="protein sequence ID" value="CAK0903858.1"/>
    <property type="molecule type" value="Genomic_DNA"/>
</dbReference>
<evidence type="ECO:0000313" key="3">
    <source>
        <dbReference type="Proteomes" id="UP001189429"/>
    </source>
</evidence>
<comment type="caution">
    <text evidence="2">The sequence shown here is derived from an EMBL/GenBank/DDBJ whole genome shotgun (WGS) entry which is preliminary data.</text>
</comment>
<evidence type="ECO:0000256" key="1">
    <source>
        <dbReference type="SAM" id="SignalP"/>
    </source>
</evidence>
<sequence length="271" mass="27459">MGHDCGVLLFLLAASQTLNAEQPKDTFGLNTFCADCPSYRLIRSKSYDSEELLRDFFVDREGLCPALRVEGPFAGLPAVADGSDANRREPCVVRSVPFLCSAEASISIRLTGDVGDERVVRDLSVAGGLQAVSVRSVADGMLVASVAPSGGTEVLTFGPRELVGALGVPVVVDLVARPGEGPGLARVSGVVISQGSSWSLLHQGVGCRGAAAPEGLQGPADAARCLELALADPGCAGAAVHSDGGAVCGCLPRGAECWAAPGAAGGSVYAP</sequence>
<feature type="chain" id="PRO_5046648082" evidence="1">
    <location>
        <begin position="21"/>
        <end position="271"/>
    </location>
</feature>
<accession>A0ABN9XWQ7</accession>
<evidence type="ECO:0000313" key="2">
    <source>
        <dbReference type="EMBL" id="CAK0903858.1"/>
    </source>
</evidence>
<dbReference type="Proteomes" id="UP001189429">
    <property type="component" value="Unassembled WGS sequence"/>
</dbReference>
<keyword evidence="1" id="KW-0732">Signal</keyword>
<gene>
    <name evidence="2" type="ORF">PCOR1329_LOCUS80040</name>
</gene>
<keyword evidence="3" id="KW-1185">Reference proteome</keyword>
<proteinExistence type="predicted"/>
<organism evidence="2 3">
    <name type="scientific">Prorocentrum cordatum</name>
    <dbReference type="NCBI Taxonomy" id="2364126"/>
    <lineage>
        <taxon>Eukaryota</taxon>
        <taxon>Sar</taxon>
        <taxon>Alveolata</taxon>
        <taxon>Dinophyceae</taxon>
        <taxon>Prorocentrales</taxon>
        <taxon>Prorocentraceae</taxon>
        <taxon>Prorocentrum</taxon>
    </lineage>
</organism>
<feature type="non-terminal residue" evidence="2">
    <location>
        <position position="271"/>
    </location>
</feature>